<dbReference type="Gene3D" id="1.10.150.130">
    <property type="match status" value="1"/>
</dbReference>
<evidence type="ECO:0000256" key="5">
    <source>
        <dbReference type="ARBA" id="ARBA00023172"/>
    </source>
</evidence>
<dbReference type="InterPro" id="IPR010998">
    <property type="entry name" value="Integrase_recombinase_N"/>
</dbReference>
<reference evidence="9 10" key="1">
    <citation type="submission" date="2016-11" db="EMBL/GenBank/DDBJ databases">
        <authorList>
            <person name="Jaros S."/>
            <person name="Januszkiewicz K."/>
            <person name="Wedrychowicz H."/>
        </authorList>
    </citation>
    <scope>NUCLEOTIDE SEQUENCE [LARGE SCALE GENOMIC DNA]</scope>
    <source>
        <strain evidence="9 10">DSM 21758</strain>
    </source>
</reference>
<comment type="similarity">
    <text evidence="2">Belongs to the 'phage' integrase family.</text>
</comment>
<dbReference type="RefSeq" id="WP_072987181.1">
    <property type="nucleotide sequence ID" value="NZ_FQZB01000009.1"/>
</dbReference>
<dbReference type="EMBL" id="FQZB01000009">
    <property type="protein sequence ID" value="SHJ58672.1"/>
    <property type="molecule type" value="Genomic_DNA"/>
</dbReference>
<sequence>MRDLLLKYENYLNSIGKRKNTISAYVTDVSMYLKFIEANKYEINEEGYSLTAYVQYLTQSKKSTSSIQRTIIALRNFYSFLVAENVIAKVPPFNAQRDKVERKKPIILSVDEITKIMNSTTSTTDKGLRDKALLELMYATGMKVSELISLDLEDVDLELCYVKCKDNKGYERLIPIGREAKESLKRYIEVRKYISRDNDKLFINMNGDPITRQGVWMIVKECSASAGIKKEVNLNTFRHSFAVHLLQNGANAKVVQELLGNQVMTYIDIYYDIINKEKINSIYKKTHPRA</sequence>
<keyword evidence="4 6" id="KW-0238">DNA-binding</keyword>
<dbReference type="GO" id="GO:0003677">
    <property type="term" value="F:DNA binding"/>
    <property type="evidence" value="ECO:0007669"/>
    <property type="project" value="UniProtKB-UniRule"/>
</dbReference>
<dbReference type="InterPro" id="IPR002104">
    <property type="entry name" value="Integrase_catalytic"/>
</dbReference>
<dbReference type="SUPFAM" id="SSF47823">
    <property type="entry name" value="lambda integrase-like, N-terminal domain"/>
    <property type="match status" value="1"/>
</dbReference>
<evidence type="ECO:0000256" key="4">
    <source>
        <dbReference type="ARBA" id="ARBA00023125"/>
    </source>
</evidence>
<comment type="function">
    <text evidence="1">Site-specific tyrosine recombinase, which acts by catalyzing the cutting and rejoining of the recombining DNA molecules.</text>
</comment>
<dbReference type="InterPro" id="IPR011010">
    <property type="entry name" value="DNA_brk_join_enz"/>
</dbReference>
<dbReference type="PANTHER" id="PTHR30349:SF81">
    <property type="entry name" value="TYROSINE RECOMBINASE XERC"/>
    <property type="match status" value="1"/>
</dbReference>
<dbReference type="Pfam" id="PF00589">
    <property type="entry name" value="Phage_integrase"/>
    <property type="match status" value="1"/>
</dbReference>
<evidence type="ECO:0000256" key="2">
    <source>
        <dbReference type="ARBA" id="ARBA00008857"/>
    </source>
</evidence>
<keyword evidence="5" id="KW-0233">DNA recombination</keyword>
<organism evidence="9 10">
    <name type="scientific">Clostridium cavendishii DSM 21758</name>
    <dbReference type="NCBI Taxonomy" id="1121302"/>
    <lineage>
        <taxon>Bacteria</taxon>
        <taxon>Bacillati</taxon>
        <taxon>Bacillota</taxon>
        <taxon>Clostridia</taxon>
        <taxon>Eubacteriales</taxon>
        <taxon>Clostridiaceae</taxon>
        <taxon>Clostridium</taxon>
    </lineage>
</organism>
<dbReference type="Gene3D" id="1.10.443.10">
    <property type="entry name" value="Intergrase catalytic core"/>
    <property type="match status" value="1"/>
</dbReference>
<gene>
    <name evidence="9" type="ORF">SAMN02745163_02206</name>
</gene>
<dbReference type="InterPro" id="IPR004107">
    <property type="entry name" value="Integrase_SAM-like_N"/>
</dbReference>
<dbReference type="AlphaFoldDB" id="A0A1M6KIA2"/>
<dbReference type="InterPro" id="IPR044068">
    <property type="entry name" value="CB"/>
</dbReference>
<keyword evidence="3" id="KW-0229">DNA integration</keyword>
<evidence type="ECO:0000259" key="7">
    <source>
        <dbReference type="PROSITE" id="PS51898"/>
    </source>
</evidence>
<evidence type="ECO:0000259" key="8">
    <source>
        <dbReference type="PROSITE" id="PS51900"/>
    </source>
</evidence>
<protein>
    <submittedName>
        <fullName evidence="9">Tyrosine recombinase XerD subunit</fullName>
    </submittedName>
</protein>
<dbReference type="PANTHER" id="PTHR30349">
    <property type="entry name" value="PHAGE INTEGRASE-RELATED"/>
    <property type="match status" value="1"/>
</dbReference>
<evidence type="ECO:0000313" key="9">
    <source>
        <dbReference type="EMBL" id="SHJ58672.1"/>
    </source>
</evidence>
<dbReference type="OrthoDB" id="9801717at2"/>
<dbReference type="InterPro" id="IPR050090">
    <property type="entry name" value="Tyrosine_recombinase_XerCD"/>
</dbReference>
<evidence type="ECO:0000256" key="6">
    <source>
        <dbReference type="PROSITE-ProRule" id="PRU01248"/>
    </source>
</evidence>
<keyword evidence="10" id="KW-1185">Reference proteome</keyword>
<feature type="domain" description="Tyr recombinase" evidence="7">
    <location>
        <begin position="103"/>
        <end position="284"/>
    </location>
</feature>
<evidence type="ECO:0000256" key="1">
    <source>
        <dbReference type="ARBA" id="ARBA00003283"/>
    </source>
</evidence>
<dbReference type="PROSITE" id="PS51898">
    <property type="entry name" value="TYR_RECOMBINASE"/>
    <property type="match status" value="1"/>
</dbReference>
<dbReference type="STRING" id="1121302.SAMN02745163_02206"/>
<dbReference type="PROSITE" id="PS51900">
    <property type="entry name" value="CB"/>
    <property type="match status" value="1"/>
</dbReference>
<evidence type="ECO:0000313" key="10">
    <source>
        <dbReference type="Proteomes" id="UP000184310"/>
    </source>
</evidence>
<accession>A0A1M6KIA2</accession>
<proteinExistence type="inferred from homology"/>
<dbReference type="GO" id="GO:0015074">
    <property type="term" value="P:DNA integration"/>
    <property type="evidence" value="ECO:0007669"/>
    <property type="project" value="UniProtKB-KW"/>
</dbReference>
<name>A0A1M6KIA2_9CLOT</name>
<evidence type="ECO:0000256" key="3">
    <source>
        <dbReference type="ARBA" id="ARBA00022908"/>
    </source>
</evidence>
<dbReference type="Proteomes" id="UP000184310">
    <property type="component" value="Unassembled WGS sequence"/>
</dbReference>
<feature type="domain" description="Core-binding (CB)" evidence="8">
    <location>
        <begin position="1"/>
        <end position="82"/>
    </location>
</feature>
<dbReference type="SUPFAM" id="SSF56349">
    <property type="entry name" value="DNA breaking-rejoining enzymes"/>
    <property type="match status" value="1"/>
</dbReference>
<dbReference type="InterPro" id="IPR013762">
    <property type="entry name" value="Integrase-like_cat_sf"/>
</dbReference>
<dbReference type="Pfam" id="PF02899">
    <property type="entry name" value="Phage_int_SAM_1"/>
    <property type="match status" value="1"/>
</dbReference>
<dbReference type="GO" id="GO:0006310">
    <property type="term" value="P:DNA recombination"/>
    <property type="evidence" value="ECO:0007669"/>
    <property type="project" value="UniProtKB-KW"/>
</dbReference>